<feature type="domain" description="PAC" evidence="13">
    <location>
        <begin position="236"/>
        <end position="288"/>
    </location>
</feature>
<dbReference type="AlphaFoldDB" id="K9W2A5"/>
<evidence type="ECO:0000313" key="14">
    <source>
        <dbReference type="EMBL" id="AFZ14356.1"/>
    </source>
</evidence>
<sequence length="781" mass="88268">MSKLNHNIALNNALVKWWNELAWQGIFTTDANLNIYSWNHWLEMRTGYSAREMIGRNLLLVYPELVARQLDRFYDQALNGQVAILSQSLHGYLLATPPNSSYSTLTNMLQSARIAPLIEDHQVIGTLTIIEDVTEKVMREAELQHQIESIERAELTWRSTHARLQHLLTSSPAVIYTCQPDGDYCTTFVSNNVMAQLGYPAQHFLQKPKFSDSYIHSADVPHILAELPCLFVQGYHLLEYRFLQEDGSYRWIRDEMKLVRNPDGSVQEIVGAWYDITESKNTQAQLQEQAALLNIIRDAIVVQDLKKEILFCNKAAEKLYGWKAEEAVGKNSNQLLYKTVIDQVENANQTVLQEGEWQGELYLSAKDGRDIIVDSNWTLVRDERGNPKYILTVNTDITEKKQLQTQFLRTQRMESLGTLAGGIAHDLNNVLTPILMSVQLLQLKLEDEQSQEWLDILEANVKRGAALVKQVLSFARGCEGERKLIQVRHLISEIKQIVKETFPKYIELHTDIISDLWSVSGDATQLHQVLVNLCVNARDAMPNGGKLSIGAQNIYLDENYARMNIEAKVGHYIAITVSDTGIGIKNEILDRIFEPFFTTKELGQGTGLGLSTVIGIVKSHGGFVKVSSKVAEGTEFKVYLPAVQENVIEQLENLQLPQGNGELILVVDDEAPIREITEIALQKYSYRVLTASDGIEALALYAQHKDEISLVLIDMMMPYMDGLTTIRTLKRINPNVKIIAVSGLISQFKIEDFESINVKTFLSKPYIANELLTTLHDVLNV</sequence>
<dbReference type="InterPro" id="IPR036097">
    <property type="entry name" value="HisK_dim/P_sf"/>
</dbReference>
<evidence type="ECO:0000256" key="5">
    <source>
        <dbReference type="ARBA" id="ARBA00022741"/>
    </source>
</evidence>
<evidence type="ECO:0000259" key="11">
    <source>
        <dbReference type="PROSITE" id="PS50110"/>
    </source>
</evidence>
<keyword evidence="7" id="KW-0067">ATP-binding</keyword>
<keyword evidence="4 14" id="KW-0808">Transferase</keyword>
<evidence type="ECO:0000259" key="12">
    <source>
        <dbReference type="PROSITE" id="PS50112"/>
    </source>
</evidence>
<dbReference type="STRING" id="1173022.Cri9333_3531"/>
<evidence type="ECO:0000259" key="10">
    <source>
        <dbReference type="PROSITE" id="PS50109"/>
    </source>
</evidence>
<feature type="domain" description="PAS" evidence="12">
    <location>
        <begin position="26"/>
        <end position="81"/>
    </location>
</feature>
<dbReference type="SUPFAM" id="SSF52172">
    <property type="entry name" value="CheY-like"/>
    <property type="match status" value="1"/>
</dbReference>
<dbReference type="Pfam" id="PF02518">
    <property type="entry name" value="HATPase_c"/>
    <property type="match status" value="1"/>
</dbReference>
<dbReference type="InterPro" id="IPR004358">
    <property type="entry name" value="Sig_transdc_His_kin-like_C"/>
</dbReference>
<dbReference type="RefSeq" id="WP_015204461.1">
    <property type="nucleotide sequence ID" value="NC_019753.1"/>
</dbReference>
<evidence type="ECO:0000256" key="8">
    <source>
        <dbReference type="ARBA" id="ARBA00023012"/>
    </source>
</evidence>
<protein>
    <recommendedName>
        <fullName evidence="2">histidine kinase</fullName>
        <ecNumber evidence="2">2.7.13.3</ecNumber>
    </recommendedName>
</protein>
<dbReference type="Gene3D" id="3.30.450.20">
    <property type="entry name" value="PAS domain"/>
    <property type="match status" value="3"/>
</dbReference>
<dbReference type="CDD" id="cd00156">
    <property type="entry name" value="REC"/>
    <property type="match status" value="1"/>
</dbReference>
<dbReference type="SUPFAM" id="SSF55785">
    <property type="entry name" value="PYP-like sensor domain (PAS domain)"/>
    <property type="match status" value="3"/>
</dbReference>
<dbReference type="PROSITE" id="PS50109">
    <property type="entry name" value="HIS_KIN"/>
    <property type="match status" value="1"/>
</dbReference>
<feature type="domain" description="PAC" evidence="13">
    <location>
        <begin position="357"/>
        <end position="409"/>
    </location>
</feature>
<reference evidence="14 15" key="1">
    <citation type="submission" date="2012-06" db="EMBL/GenBank/DDBJ databases">
        <title>Finished chromosome of genome of Crinalium epipsammum PCC 9333.</title>
        <authorList>
            <consortium name="US DOE Joint Genome Institute"/>
            <person name="Gugger M."/>
            <person name="Coursin T."/>
            <person name="Rippka R."/>
            <person name="Tandeau De Marsac N."/>
            <person name="Huntemann M."/>
            <person name="Wei C.-L."/>
            <person name="Han J."/>
            <person name="Detter J.C."/>
            <person name="Han C."/>
            <person name="Tapia R."/>
            <person name="Davenport K."/>
            <person name="Daligault H."/>
            <person name="Erkkila T."/>
            <person name="Gu W."/>
            <person name="Munk A.C.C."/>
            <person name="Teshima H."/>
            <person name="Xu Y."/>
            <person name="Chain P."/>
            <person name="Chen A."/>
            <person name="Krypides N."/>
            <person name="Mavromatis K."/>
            <person name="Markowitz V."/>
            <person name="Szeto E."/>
            <person name="Ivanova N."/>
            <person name="Mikhailova N."/>
            <person name="Ovchinnikova G."/>
            <person name="Pagani I."/>
            <person name="Pati A."/>
            <person name="Goodwin L."/>
            <person name="Peters L."/>
            <person name="Pitluck S."/>
            <person name="Woyke T."/>
            <person name="Kerfeld C."/>
        </authorList>
    </citation>
    <scope>NUCLEOTIDE SEQUENCE [LARGE SCALE GENOMIC DNA]</scope>
    <source>
        <strain evidence="14 15">PCC 9333</strain>
    </source>
</reference>
<dbReference type="eggNOG" id="COG0784">
    <property type="taxonomic scope" value="Bacteria"/>
</dbReference>
<keyword evidence="3 9" id="KW-0597">Phosphoprotein</keyword>
<dbReference type="PANTHER" id="PTHR43065:SF46">
    <property type="entry name" value="C4-DICARBOXYLATE TRANSPORT SENSOR PROTEIN DCTB"/>
    <property type="match status" value="1"/>
</dbReference>
<dbReference type="HOGENOM" id="CLU_000445_114_51_3"/>
<dbReference type="eggNOG" id="COG4191">
    <property type="taxonomic scope" value="Bacteria"/>
</dbReference>
<dbReference type="PROSITE" id="PS50112">
    <property type="entry name" value="PAS"/>
    <property type="match status" value="2"/>
</dbReference>
<dbReference type="InterPro" id="IPR013655">
    <property type="entry name" value="PAS_fold_3"/>
</dbReference>
<evidence type="ECO:0000256" key="7">
    <source>
        <dbReference type="ARBA" id="ARBA00022840"/>
    </source>
</evidence>
<dbReference type="GO" id="GO:0000155">
    <property type="term" value="F:phosphorelay sensor kinase activity"/>
    <property type="evidence" value="ECO:0007669"/>
    <property type="project" value="InterPro"/>
</dbReference>
<dbReference type="CDD" id="cd00130">
    <property type="entry name" value="PAS"/>
    <property type="match status" value="3"/>
</dbReference>
<evidence type="ECO:0000256" key="1">
    <source>
        <dbReference type="ARBA" id="ARBA00000085"/>
    </source>
</evidence>
<evidence type="ECO:0000256" key="3">
    <source>
        <dbReference type="ARBA" id="ARBA00022553"/>
    </source>
</evidence>
<dbReference type="SMART" id="SM00448">
    <property type="entry name" value="REC"/>
    <property type="match status" value="1"/>
</dbReference>
<dbReference type="SMART" id="SM00086">
    <property type="entry name" value="PAC"/>
    <property type="match status" value="2"/>
</dbReference>
<evidence type="ECO:0000259" key="13">
    <source>
        <dbReference type="PROSITE" id="PS50113"/>
    </source>
</evidence>
<evidence type="ECO:0000256" key="9">
    <source>
        <dbReference type="PROSITE-ProRule" id="PRU00169"/>
    </source>
</evidence>
<gene>
    <name evidence="14" type="ORF">Cri9333_3531</name>
</gene>
<dbReference type="Pfam" id="PF08447">
    <property type="entry name" value="PAS_3"/>
    <property type="match status" value="1"/>
</dbReference>
<feature type="modified residue" description="4-aspartylphosphate" evidence="9">
    <location>
        <position position="714"/>
    </location>
</feature>
<dbReference type="CDD" id="cd00082">
    <property type="entry name" value="HisKA"/>
    <property type="match status" value="1"/>
</dbReference>
<dbReference type="NCBIfam" id="TIGR00229">
    <property type="entry name" value="sensory_box"/>
    <property type="match status" value="3"/>
</dbReference>
<dbReference type="Pfam" id="PF00512">
    <property type="entry name" value="HisKA"/>
    <property type="match status" value="1"/>
</dbReference>
<dbReference type="InterPro" id="IPR001789">
    <property type="entry name" value="Sig_transdc_resp-reg_receiver"/>
</dbReference>
<dbReference type="SMART" id="SM00387">
    <property type="entry name" value="HATPase_c"/>
    <property type="match status" value="1"/>
</dbReference>
<dbReference type="Gene3D" id="3.40.50.2300">
    <property type="match status" value="1"/>
</dbReference>
<dbReference type="GO" id="GO:0005524">
    <property type="term" value="F:ATP binding"/>
    <property type="evidence" value="ECO:0007669"/>
    <property type="project" value="UniProtKB-KW"/>
</dbReference>
<evidence type="ECO:0000256" key="2">
    <source>
        <dbReference type="ARBA" id="ARBA00012438"/>
    </source>
</evidence>
<proteinExistence type="predicted"/>
<dbReference type="OrthoDB" id="9788063at2"/>
<evidence type="ECO:0000313" key="15">
    <source>
        <dbReference type="Proteomes" id="UP000010472"/>
    </source>
</evidence>
<dbReference type="PROSITE" id="PS50113">
    <property type="entry name" value="PAC"/>
    <property type="match status" value="2"/>
</dbReference>
<dbReference type="Pfam" id="PF00072">
    <property type="entry name" value="Response_reg"/>
    <property type="match status" value="1"/>
</dbReference>
<feature type="domain" description="Histidine kinase" evidence="10">
    <location>
        <begin position="422"/>
        <end position="644"/>
    </location>
</feature>
<dbReference type="SUPFAM" id="SSF47384">
    <property type="entry name" value="Homodimeric domain of signal transducing histidine kinase"/>
    <property type="match status" value="1"/>
</dbReference>
<dbReference type="Proteomes" id="UP000010472">
    <property type="component" value="Chromosome"/>
</dbReference>
<dbReference type="InterPro" id="IPR000700">
    <property type="entry name" value="PAS-assoc_C"/>
</dbReference>
<dbReference type="InterPro" id="IPR005467">
    <property type="entry name" value="His_kinase_dom"/>
</dbReference>
<keyword evidence="6 14" id="KW-0418">Kinase</keyword>
<dbReference type="Gene3D" id="1.10.287.130">
    <property type="match status" value="1"/>
</dbReference>
<evidence type="ECO:0000256" key="4">
    <source>
        <dbReference type="ARBA" id="ARBA00022679"/>
    </source>
</evidence>
<dbReference type="GO" id="GO:0006355">
    <property type="term" value="P:regulation of DNA-templated transcription"/>
    <property type="evidence" value="ECO:0007669"/>
    <property type="project" value="InterPro"/>
</dbReference>
<dbReference type="SMART" id="SM00388">
    <property type="entry name" value="HisKA"/>
    <property type="match status" value="1"/>
</dbReference>
<keyword evidence="8" id="KW-0902">Two-component regulatory system</keyword>
<dbReference type="Pfam" id="PF00989">
    <property type="entry name" value="PAS"/>
    <property type="match status" value="1"/>
</dbReference>
<dbReference type="SUPFAM" id="SSF55874">
    <property type="entry name" value="ATPase domain of HSP90 chaperone/DNA topoisomerase II/histidine kinase"/>
    <property type="match status" value="1"/>
</dbReference>
<dbReference type="InterPro" id="IPR011006">
    <property type="entry name" value="CheY-like_superfamily"/>
</dbReference>
<evidence type="ECO:0000256" key="6">
    <source>
        <dbReference type="ARBA" id="ARBA00022777"/>
    </source>
</evidence>
<dbReference type="InterPro" id="IPR013767">
    <property type="entry name" value="PAS_fold"/>
</dbReference>
<dbReference type="PANTHER" id="PTHR43065">
    <property type="entry name" value="SENSOR HISTIDINE KINASE"/>
    <property type="match status" value="1"/>
</dbReference>
<organism evidence="14 15">
    <name type="scientific">Crinalium epipsammum PCC 9333</name>
    <dbReference type="NCBI Taxonomy" id="1173022"/>
    <lineage>
        <taxon>Bacteria</taxon>
        <taxon>Bacillati</taxon>
        <taxon>Cyanobacteriota</taxon>
        <taxon>Cyanophyceae</taxon>
        <taxon>Gomontiellales</taxon>
        <taxon>Gomontiellaceae</taxon>
        <taxon>Crinalium</taxon>
    </lineage>
</organism>
<dbReference type="SMART" id="SM00091">
    <property type="entry name" value="PAS"/>
    <property type="match status" value="3"/>
</dbReference>
<comment type="catalytic activity">
    <reaction evidence="1">
        <text>ATP + protein L-histidine = ADP + protein N-phospho-L-histidine.</text>
        <dbReference type="EC" id="2.7.13.3"/>
    </reaction>
</comment>
<dbReference type="Pfam" id="PF13426">
    <property type="entry name" value="PAS_9"/>
    <property type="match status" value="1"/>
</dbReference>
<dbReference type="InterPro" id="IPR000014">
    <property type="entry name" value="PAS"/>
</dbReference>
<feature type="domain" description="PAS" evidence="12">
    <location>
        <begin position="285"/>
        <end position="355"/>
    </location>
</feature>
<dbReference type="PRINTS" id="PR00344">
    <property type="entry name" value="BCTRLSENSOR"/>
</dbReference>
<dbReference type="InterPro" id="IPR003661">
    <property type="entry name" value="HisK_dim/P_dom"/>
</dbReference>
<dbReference type="PROSITE" id="PS50110">
    <property type="entry name" value="RESPONSE_REGULATORY"/>
    <property type="match status" value="1"/>
</dbReference>
<keyword evidence="5" id="KW-0547">Nucleotide-binding</keyword>
<keyword evidence="15" id="KW-1185">Reference proteome</keyword>
<dbReference type="Gene3D" id="3.30.565.10">
    <property type="entry name" value="Histidine kinase-like ATPase, C-terminal domain"/>
    <property type="match status" value="1"/>
</dbReference>
<dbReference type="EMBL" id="CP003620">
    <property type="protein sequence ID" value="AFZ14356.1"/>
    <property type="molecule type" value="Genomic_DNA"/>
</dbReference>
<dbReference type="eggNOG" id="COG2202">
    <property type="taxonomic scope" value="Bacteria"/>
</dbReference>
<dbReference type="KEGG" id="cep:Cri9333_3531"/>
<name>K9W2A5_9CYAN</name>
<accession>K9W2A5</accession>
<dbReference type="InterPro" id="IPR003594">
    <property type="entry name" value="HATPase_dom"/>
</dbReference>
<dbReference type="InterPro" id="IPR036890">
    <property type="entry name" value="HATPase_C_sf"/>
</dbReference>
<feature type="domain" description="Response regulatory" evidence="11">
    <location>
        <begin position="663"/>
        <end position="779"/>
    </location>
</feature>
<dbReference type="InterPro" id="IPR035965">
    <property type="entry name" value="PAS-like_dom_sf"/>
</dbReference>
<dbReference type="InterPro" id="IPR001610">
    <property type="entry name" value="PAC"/>
</dbReference>
<dbReference type="EC" id="2.7.13.3" evidence="2"/>